<dbReference type="EMBL" id="JBHTHM010002531">
    <property type="protein sequence ID" value="MFD0788143.1"/>
    <property type="molecule type" value="Genomic_DNA"/>
</dbReference>
<keyword evidence="1" id="KW-0812">Transmembrane</keyword>
<keyword evidence="1" id="KW-1133">Transmembrane helix</keyword>
<proteinExistence type="predicted"/>
<sequence>APPPGWQAPKGYVPVPVRKRRRWPWLLLLLLACCCGCPAYYGMPIWSQYPAHAALPAQVADLSLREDGRSTQAARQLEAEVRKAHLLAEDTFAGVYANPDGKRVTVFGGTGFRFNPESAANDEITRLAKQYQLGSAETVDTGVRGRHQRCAVGRAEGDAVVVCTSVDHGSIASAVFTRLSLQDSARLLDTLRGRIISSDRS</sequence>
<keyword evidence="3" id="KW-1185">Reference proteome</keyword>
<evidence type="ECO:0000313" key="2">
    <source>
        <dbReference type="EMBL" id="MFD0788143.1"/>
    </source>
</evidence>
<evidence type="ECO:0000256" key="1">
    <source>
        <dbReference type="SAM" id="Phobius"/>
    </source>
</evidence>
<feature type="non-terminal residue" evidence="2">
    <location>
        <position position="1"/>
    </location>
</feature>
<reference evidence="3" key="1">
    <citation type="journal article" date="2019" name="Int. J. Syst. Evol. Microbiol.">
        <title>The Global Catalogue of Microorganisms (GCM) 10K type strain sequencing project: providing services to taxonomists for standard genome sequencing and annotation.</title>
        <authorList>
            <consortium name="The Broad Institute Genomics Platform"/>
            <consortium name="The Broad Institute Genome Sequencing Center for Infectious Disease"/>
            <person name="Wu L."/>
            <person name="Ma J."/>
        </authorList>
    </citation>
    <scope>NUCLEOTIDE SEQUENCE [LARGE SCALE GENOMIC DNA]</scope>
    <source>
        <strain evidence="3">JCM 32148</strain>
    </source>
</reference>
<name>A0ABW3ABV3_9ACTN</name>
<keyword evidence="1" id="KW-0472">Membrane</keyword>
<feature type="transmembrane region" description="Helical" evidence="1">
    <location>
        <begin position="25"/>
        <end position="43"/>
    </location>
</feature>
<accession>A0ABW3ABV3</accession>
<evidence type="ECO:0000313" key="3">
    <source>
        <dbReference type="Proteomes" id="UP001597053"/>
    </source>
</evidence>
<protein>
    <submittedName>
        <fullName evidence="2">Uncharacterized protein</fullName>
    </submittedName>
</protein>
<organism evidence="2 3">
    <name type="scientific">Micromonospora azadirachtae</name>
    <dbReference type="NCBI Taxonomy" id="1970735"/>
    <lineage>
        <taxon>Bacteria</taxon>
        <taxon>Bacillati</taxon>
        <taxon>Actinomycetota</taxon>
        <taxon>Actinomycetes</taxon>
        <taxon>Micromonosporales</taxon>
        <taxon>Micromonosporaceae</taxon>
        <taxon>Micromonospora</taxon>
    </lineage>
</organism>
<dbReference type="Proteomes" id="UP001597053">
    <property type="component" value="Unassembled WGS sequence"/>
</dbReference>
<gene>
    <name evidence="2" type="ORF">ACFQZ8_29890</name>
</gene>
<comment type="caution">
    <text evidence="2">The sequence shown here is derived from an EMBL/GenBank/DDBJ whole genome shotgun (WGS) entry which is preliminary data.</text>
</comment>